<evidence type="ECO:0000313" key="2">
    <source>
        <dbReference type="Proteomes" id="UP000001312"/>
    </source>
</evidence>
<reference evidence="2" key="1">
    <citation type="journal article" date="2011" name="PLoS Genet.">
        <title>Genomic analysis of the necrotrophic fungal pathogens Sclerotinia sclerotiorum and Botrytis cinerea.</title>
        <authorList>
            <person name="Amselem J."/>
            <person name="Cuomo C.A."/>
            <person name="van Kan J.A."/>
            <person name="Viaud M."/>
            <person name="Benito E.P."/>
            <person name="Couloux A."/>
            <person name="Coutinho P.M."/>
            <person name="de Vries R.P."/>
            <person name="Dyer P.S."/>
            <person name="Fillinger S."/>
            <person name="Fournier E."/>
            <person name="Gout L."/>
            <person name="Hahn M."/>
            <person name="Kohn L."/>
            <person name="Lapalu N."/>
            <person name="Plummer K.M."/>
            <person name="Pradier J.M."/>
            <person name="Quevillon E."/>
            <person name="Sharon A."/>
            <person name="Simon A."/>
            <person name="ten Have A."/>
            <person name="Tudzynski B."/>
            <person name="Tudzynski P."/>
            <person name="Wincker P."/>
            <person name="Andrew M."/>
            <person name="Anthouard V."/>
            <person name="Beever R.E."/>
            <person name="Beffa R."/>
            <person name="Benoit I."/>
            <person name="Bouzid O."/>
            <person name="Brault B."/>
            <person name="Chen Z."/>
            <person name="Choquer M."/>
            <person name="Collemare J."/>
            <person name="Cotton P."/>
            <person name="Danchin E.G."/>
            <person name="Da Silva C."/>
            <person name="Gautier A."/>
            <person name="Giraud C."/>
            <person name="Giraud T."/>
            <person name="Gonzalez C."/>
            <person name="Grossetete S."/>
            <person name="Guldener U."/>
            <person name="Henrissat B."/>
            <person name="Howlett B.J."/>
            <person name="Kodira C."/>
            <person name="Kretschmer M."/>
            <person name="Lappartient A."/>
            <person name="Leroch M."/>
            <person name="Levis C."/>
            <person name="Mauceli E."/>
            <person name="Neuveglise C."/>
            <person name="Oeser B."/>
            <person name="Pearson M."/>
            <person name="Poulain J."/>
            <person name="Poussereau N."/>
            <person name="Quesneville H."/>
            <person name="Rascle C."/>
            <person name="Schumacher J."/>
            <person name="Segurens B."/>
            <person name="Sexton A."/>
            <person name="Silva E."/>
            <person name="Sirven C."/>
            <person name="Soanes D.M."/>
            <person name="Talbot N.J."/>
            <person name="Templeton M."/>
            <person name="Yandava C."/>
            <person name="Yarden O."/>
            <person name="Zeng Q."/>
            <person name="Rollins J.A."/>
            <person name="Lebrun M.H."/>
            <person name="Dickman M."/>
        </authorList>
    </citation>
    <scope>NUCLEOTIDE SEQUENCE [LARGE SCALE GENOMIC DNA]</scope>
    <source>
        <strain evidence="2">ATCC 18683 / 1980 / Ss-1</strain>
    </source>
</reference>
<dbReference type="KEGG" id="ssl:SS1G_09005"/>
<keyword evidence="2" id="KW-1185">Reference proteome</keyword>
<organism evidence="1 2">
    <name type="scientific">Sclerotinia sclerotiorum (strain ATCC 18683 / 1980 / Ss-1)</name>
    <name type="common">White mold</name>
    <name type="synonym">Whetzelinia sclerotiorum</name>
    <dbReference type="NCBI Taxonomy" id="665079"/>
    <lineage>
        <taxon>Eukaryota</taxon>
        <taxon>Fungi</taxon>
        <taxon>Dikarya</taxon>
        <taxon>Ascomycota</taxon>
        <taxon>Pezizomycotina</taxon>
        <taxon>Leotiomycetes</taxon>
        <taxon>Helotiales</taxon>
        <taxon>Sclerotiniaceae</taxon>
        <taxon>Sclerotinia</taxon>
    </lineage>
</organism>
<accession>A7EUJ8</accession>
<dbReference type="Proteomes" id="UP000001312">
    <property type="component" value="Unassembled WGS sequence"/>
</dbReference>
<dbReference type="AlphaFoldDB" id="A7EUJ8"/>
<gene>
    <name evidence="1" type="ORF">SS1G_09005</name>
</gene>
<dbReference type="Gene3D" id="3.20.20.140">
    <property type="entry name" value="Metal-dependent hydrolases"/>
    <property type="match status" value="1"/>
</dbReference>
<dbReference type="STRING" id="665079.A7EUJ8"/>
<dbReference type="InterPro" id="IPR032466">
    <property type="entry name" value="Metal_Hydrolase"/>
</dbReference>
<evidence type="ECO:0008006" key="3">
    <source>
        <dbReference type="Google" id="ProtNLM"/>
    </source>
</evidence>
<protein>
    <recommendedName>
        <fullName evidence="3">Amidohydrolase-related domain-containing protein</fullName>
    </recommendedName>
</protein>
<evidence type="ECO:0000313" key="1">
    <source>
        <dbReference type="EMBL" id="EDN93140.1"/>
    </source>
</evidence>
<proteinExistence type="predicted"/>
<dbReference type="InParanoid" id="A7EUJ8"/>
<sequence>MANSTHDASPSVKTPEQFTREAKTFYTDLAASSYSGPMEYVEKWLGPGKTTYGSDFPFNREKNTARELSFLHSWIYKNGEEGKAVMRQTALDLFPRLKAQIETARDTDKVLLMENASTSSGESDMSGEQIV</sequence>
<dbReference type="GeneID" id="5486219"/>
<dbReference type="SUPFAM" id="SSF51556">
    <property type="entry name" value="Metallo-dependent hydrolases"/>
    <property type="match status" value="1"/>
</dbReference>
<name>A7EUJ8_SCLS1</name>
<dbReference type="EMBL" id="CH476632">
    <property type="protein sequence ID" value="EDN93140.1"/>
    <property type="molecule type" value="Genomic_DNA"/>
</dbReference>
<dbReference type="RefSeq" id="XP_001590241.1">
    <property type="nucleotide sequence ID" value="XM_001590191.1"/>
</dbReference>